<dbReference type="EMBL" id="UOFD01000027">
    <property type="protein sequence ID" value="VAW51286.1"/>
    <property type="molecule type" value="Genomic_DNA"/>
</dbReference>
<gene>
    <name evidence="2" type="ORF">MNBD_GAMMA06-1887</name>
</gene>
<keyword evidence="1" id="KW-0472">Membrane</keyword>
<keyword evidence="1" id="KW-0812">Transmembrane</keyword>
<dbReference type="AlphaFoldDB" id="A0A3B0X3Q6"/>
<name>A0A3B0X3Q6_9ZZZZ</name>
<protein>
    <submittedName>
        <fullName evidence="2">Uncharacterized protein</fullName>
    </submittedName>
</protein>
<keyword evidence="1" id="KW-1133">Transmembrane helix</keyword>
<accession>A0A3B0X3Q6</accession>
<sequence>MKKCNCISFVPGIFFSLVISVFCQQALADSIITSDNSYEEGDYYIVANNGDSISDFSPSGVLFDGYSFPVRYDAFGQPIINSTFGSGGGFIEANIYNDDHSFLGSGDAGAEVLDPLNELSLIQIDGDAVVDFSFSITTPHTYTLTGNTSVNDFGSVSIFFDSIFLSETDTSFSLSGTLAAGNYSFLAEAMAILDSPGNASANYDFDLQLYEIAAVPVPAAAWLFASGLIGLIGISRHKSIKR</sequence>
<proteinExistence type="predicted"/>
<organism evidence="2">
    <name type="scientific">hydrothermal vent metagenome</name>
    <dbReference type="NCBI Taxonomy" id="652676"/>
    <lineage>
        <taxon>unclassified sequences</taxon>
        <taxon>metagenomes</taxon>
        <taxon>ecological metagenomes</taxon>
    </lineage>
</organism>
<evidence type="ECO:0000313" key="2">
    <source>
        <dbReference type="EMBL" id="VAW51286.1"/>
    </source>
</evidence>
<reference evidence="2" key="1">
    <citation type="submission" date="2018-06" db="EMBL/GenBank/DDBJ databases">
        <authorList>
            <person name="Zhirakovskaya E."/>
        </authorList>
    </citation>
    <scope>NUCLEOTIDE SEQUENCE</scope>
</reference>
<evidence type="ECO:0000256" key="1">
    <source>
        <dbReference type="SAM" id="Phobius"/>
    </source>
</evidence>
<feature type="transmembrane region" description="Helical" evidence="1">
    <location>
        <begin position="212"/>
        <end position="234"/>
    </location>
</feature>